<dbReference type="InterPro" id="IPR003609">
    <property type="entry name" value="Pan_app"/>
</dbReference>
<evidence type="ECO:0000256" key="1">
    <source>
        <dbReference type="SAM" id="Phobius"/>
    </source>
</evidence>
<dbReference type="Gene3D" id="3.10.100.10">
    <property type="entry name" value="Mannose-Binding Protein A, subunit A"/>
    <property type="match status" value="1"/>
</dbReference>
<name>A0A8J5JNN0_HOMAM</name>
<keyword evidence="1" id="KW-1133">Transmembrane helix</keyword>
<dbReference type="Proteomes" id="UP000747542">
    <property type="component" value="Unassembled WGS sequence"/>
</dbReference>
<reference evidence="3" key="1">
    <citation type="journal article" date="2021" name="Sci. Adv.">
        <title>The American lobster genome reveals insights on longevity, neural, and immune adaptations.</title>
        <authorList>
            <person name="Polinski J.M."/>
            <person name="Zimin A.V."/>
            <person name="Clark K.F."/>
            <person name="Kohn A.B."/>
            <person name="Sadowski N."/>
            <person name="Timp W."/>
            <person name="Ptitsyn A."/>
            <person name="Khanna P."/>
            <person name="Romanova D.Y."/>
            <person name="Williams P."/>
            <person name="Greenwood S.J."/>
            <person name="Moroz L.L."/>
            <person name="Walt D.R."/>
            <person name="Bodnar A.G."/>
        </authorList>
    </citation>
    <scope>NUCLEOTIDE SEQUENCE</scope>
    <source>
        <strain evidence="3">GMGI-L3</strain>
    </source>
</reference>
<keyword evidence="1" id="KW-0472">Membrane</keyword>
<dbReference type="SUPFAM" id="SSF56436">
    <property type="entry name" value="C-type lectin-like"/>
    <property type="match status" value="1"/>
</dbReference>
<dbReference type="InterPro" id="IPR016186">
    <property type="entry name" value="C-type_lectin-like/link_sf"/>
</dbReference>
<protein>
    <submittedName>
        <fullName evidence="3">Putative C-type lectin fold-like</fullName>
    </submittedName>
</protein>
<dbReference type="EMBL" id="JAHLQT010033114">
    <property type="protein sequence ID" value="KAG7159558.1"/>
    <property type="molecule type" value="Genomic_DNA"/>
</dbReference>
<comment type="caution">
    <text evidence="3">The sequence shown here is derived from an EMBL/GenBank/DDBJ whole genome shotgun (WGS) entry which is preliminary data.</text>
</comment>
<feature type="domain" description="Apple" evidence="2">
    <location>
        <begin position="121"/>
        <end position="167"/>
    </location>
</feature>
<proteinExistence type="predicted"/>
<feature type="non-terminal residue" evidence="3">
    <location>
        <position position="1"/>
    </location>
</feature>
<dbReference type="InterPro" id="IPR016187">
    <property type="entry name" value="CTDL_fold"/>
</dbReference>
<accession>A0A8J5JNN0</accession>
<gene>
    <name evidence="3" type="ORF">Hamer_G004203</name>
</gene>
<evidence type="ECO:0000313" key="4">
    <source>
        <dbReference type="Proteomes" id="UP000747542"/>
    </source>
</evidence>
<feature type="non-terminal residue" evidence="3">
    <location>
        <position position="299"/>
    </location>
</feature>
<keyword evidence="4" id="KW-1185">Reference proteome</keyword>
<evidence type="ECO:0000259" key="2">
    <source>
        <dbReference type="Pfam" id="PF00024"/>
    </source>
</evidence>
<evidence type="ECO:0000313" key="3">
    <source>
        <dbReference type="EMBL" id="KAG7159558.1"/>
    </source>
</evidence>
<dbReference type="Pfam" id="PF00024">
    <property type="entry name" value="PAN_1"/>
    <property type="match status" value="1"/>
</dbReference>
<sequence length="299" mass="33949">KTCREIFWIRLQDSVSKCYWEWNGDSLHLSVEDGLALGVVQACHCPATISHSRSLWQWTRHLVEVRMAEARIRLLLLLLTVAATDLLLGTSWAVDASRTFKLLYKGEEMIDATYTYHGYLSRIVCAMKCYQETRCWVYTWDTVSRECQHMNEISSVIKIKSAAVSLYTYYVAGTDNYLMYLTPLSYTWSQGKVKCEVLGGRMALPSDTSYTLVLHHVFQDTVFFIGMWRAKDNMNVWYDLRGEVIVSHPLWVPGQPDNFVGDEFVVAAVNGVVAIILTGVVTTMLAGVMASVDRCSNHT</sequence>
<feature type="transmembrane region" description="Helical" evidence="1">
    <location>
        <begin position="74"/>
        <end position="94"/>
    </location>
</feature>
<organism evidence="3 4">
    <name type="scientific">Homarus americanus</name>
    <name type="common">American lobster</name>
    <dbReference type="NCBI Taxonomy" id="6706"/>
    <lineage>
        <taxon>Eukaryota</taxon>
        <taxon>Metazoa</taxon>
        <taxon>Ecdysozoa</taxon>
        <taxon>Arthropoda</taxon>
        <taxon>Crustacea</taxon>
        <taxon>Multicrustacea</taxon>
        <taxon>Malacostraca</taxon>
        <taxon>Eumalacostraca</taxon>
        <taxon>Eucarida</taxon>
        <taxon>Decapoda</taxon>
        <taxon>Pleocyemata</taxon>
        <taxon>Astacidea</taxon>
        <taxon>Nephropoidea</taxon>
        <taxon>Nephropidae</taxon>
        <taxon>Homarus</taxon>
    </lineage>
</organism>
<feature type="transmembrane region" description="Helical" evidence="1">
    <location>
        <begin position="264"/>
        <end position="290"/>
    </location>
</feature>
<keyword evidence="1" id="KW-0812">Transmembrane</keyword>
<dbReference type="AlphaFoldDB" id="A0A8J5JNN0"/>